<dbReference type="InterPro" id="IPR004089">
    <property type="entry name" value="MCPsignal_dom"/>
</dbReference>
<evidence type="ECO:0000259" key="5">
    <source>
        <dbReference type="PROSITE" id="PS50111"/>
    </source>
</evidence>
<organism evidence="7 8">
    <name type="scientific">Massilia eburnea</name>
    <dbReference type="NCBI Taxonomy" id="1776165"/>
    <lineage>
        <taxon>Bacteria</taxon>
        <taxon>Pseudomonadati</taxon>
        <taxon>Pseudomonadota</taxon>
        <taxon>Betaproteobacteria</taxon>
        <taxon>Burkholderiales</taxon>
        <taxon>Oxalobacteraceae</taxon>
        <taxon>Telluria group</taxon>
        <taxon>Massilia</taxon>
    </lineage>
</organism>
<keyword evidence="1 3" id="KW-0807">Transducer</keyword>
<proteinExistence type="inferred from homology"/>
<dbReference type="InterPro" id="IPR003660">
    <property type="entry name" value="HAMP_dom"/>
</dbReference>
<evidence type="ECO:0000313" key="8">
    <source>
        <dbReference type="Proteomes" id="UP000472320"/>
    </source>
</evidence>
<dbReference type="Gene3D" id="1.10.287.950">
    <property type="entry name" value="Methyl-accepting chemotaxis protein"/>
    <property type="match status" value="1"/>
</dbReference>
<sequence length="604" mass="64841">MLKNLRIQTKLRLGFGVFVAVLLFLLIVAYQHSVRVYEANRWDKHTLAVILEANRIANDVLEMQATVRGYLLTGESDDLAQLPALELSLRGHLAKAVLLTADNPGRQERFNKIRHLVDDWVKNYLNMLIEQRRGLGHDIRAADQIGRSPLLKGALHLTKEIGTLIDAASDDEARLLAERVQESSRLQAGMFLVLTLGGALCIGLALIVAYWLNGTLQAPLDHLADAVRRMGAGDLAARAVVISDDELAQVTIQFNRMAQVIQDSQAKERAATDLLTSQVNALSAVVARASAGDLTGKVGVSGNDVIGQLGDGLARMVDNLQALIRSVQEACMQVTASATEIGASAKQQETTGIAQAKSSAEIRSTTKEISINTAKLLRTMEDAIIVADYTTSATAVAQNGLQRMDVTMQNMVSATGTITSKLAALSEKSSSINSVLVTITKVADQTNLLSLNAAIEAENAGQAGRGFAVVAGEIRRLADQTAASAWDIEQMLKEMQSAVSASVMGMDKFSEEIRRSVGEVMDVSNQLSGVMDQVQKMVPHFDAVLQGMQSQATGAMQISQTMGQLDDVSQQTLDSLKATSQAIRQLQYAAGTMQSSIANFIVAA</sequence>
<evidence type="ECO:0000313" key="7">
    <source>
        <dbReference type="EMBL" id="MTW10049.1"/>
    </source>
</evidence>
<evidence type="ECO:0000256" key="2">
    <source>
        <dbReference type="ARBA" id="ARBA00029447"/>
    </source>
</evidence>
<dbReference type="AlphaFoldDB" id="A0A6L6QD14"/>
<dbReference type="Pfam" id="PF05227">
    <property type="entry name" value="CHASE3"/>
    <property type="match status" value="1"/>
</dbReference>
<feature type="transmembrane region" description="Helical" evidence="4">
    <location>
        <begin position="12"/>
        <end position="30"/>
    </location>
</feature>
<reference evidence="7 8" key="1">
    <citation type="submission" date="2019-11" db="EMBL/GenBank/DDBJ databases">
        <title>Type strains purchased from KCTC, JCM and DSMZ.</title>
        <authorList>
            <person name="Lu H."/>
        </authorList>
    </citation>
    <scope>NUCLEOTIDE SEQUENCE [LARGE SCALE GENOMIC DNA]</scope>
    <source>
        <strain evidence="7 8">JCM 31587</strain>
    </source>
</reference>
<evidence type="ECO:0000259" key="6">
    <source>
        <dbReference type="PROSITE" id="PS50885"/>
    </source>
</evidence>
<dbReference type="SMART" id="SM00304">
    <property type="entry name" value="HAMP"/>
    <property type="match status" value="2"/>
</dbReference>
<gene>
    <name evidence="7" type="ORF">GM658_05495</name>
</gene>
<keyword evidence="4" id="KW-0812">Transmembrane</keyword>
<dbReference type="PANTHER" id="PTHR32089:SF120">
    <property type="entry name" value="METHYL-ACCEPTING CHEMOTAXIS PROTEIN TLPQ"/>
    <property type="match status" value="1"/>
</dbReference>
<dbReference type="InterPro" id="IPR007891">
    <property type="entry name" value="CHASE3"/>
</dbReference>
<dbReference type="EMBL" id="WNKX01000003">
    <property type="protein sequence ID" value="MTW10049.1"/>
    <property type="molecule type" value="Genomic_DNA"/>
</dbReference>
<keyword evidence="4" id="KW-1133">Transmembrane helix</keyword>
<dbReference type="CDD" id="cd06225">
    <property type="entry name" value="HAMP"/>
    <property type="match status" value="2"/>
</dbReference>
<dbReference type="SUPFAM" id="SSF58104">
    <property type="entry name" value="Methyl-accepting chemotaxis protein (MCP) signaling domain"/>
    <property type="match status" value="1"/>
</dbReference>
<protein>
    <submittedName>
        <fullName evidence="7">HAMP domain-containing protein</fullName>
    </submittedName>
</protein>
<dbReference type="SMART" id="SM00283">
    <property type="entry name" value="MA"/>
    <property type="match status" value="1"/>
</dbReference>
<feature type="domain" description="Methyl-accepting transducer" evidence="5">
    <location>
        <begin position="330"/>
        <end position="566"/>
    </location>
</feature>
<dbReference type="OrthoDB" id="2489132at2"/>
<name>A0A6L6QD14_9BURK</name>
<evidence type="ECO:0000256" key="1">
    <source>
        <dbReference type="ARBA" id="ARBA00023224"/>
    </source>
</evidence>
<dbReference type="PROSITE" id="PS50885">
    <property type="entry name" value="HAMP"/>
    <property type="match status" value="2"/>
</dbReference>
<dbReference type="PANTHER" id="PTHR32089">
    <property type="entry name" value="METHYL-ACCEPTING CHEMOTAXIS PROTEIN MCPB"/>
    <property type="match status" value="1"/>
</dbReference>
<dbReference type="Proteomes" id="UP000472320">
    <property type="component" value="Unassembled WGS sequence"/>
</dbReference>
<dbReference type="SUPFAM" id="SSF158472">
    <property type="entry name" value="HAMP domain-like"/>
    <property type="match status" value="1"/>
</dbReference>
<dbReference type="PROSITE" id="PS50111">
    <property type="entry name" value="CHEMOTAXIS_TRANSDUC_2"/>
    <property type="match status" value="1"/>
</dbReference>
<dbReference type="Pfam" id="PF00015">
    <property type="entry name" value="MCPsignal"/>
    <property type="match status" value="1"/>
</dbReference>
<evidence type="ECO:0000256" key="3">
    <source>
        <dbReference type="PROSITE-ProRule" id="PRU00284"/>
    </source>
</evidence>
<dbReference type="Gene3D" id="6.10.340.10">
    <property type="match status" value="1"/>
</dbReference>
<keyword evidence="8" id="KW-1185">Reference proteome</keyword>
<evidence type="ECO:0000256" key="4">
    <source>
        <dbReference type="SAM" id="Phobius"/>
    </source>
</evidence>
<accession>A0A6L6QD14</accession>
<dbReference type="RefSeq" id="WP_155452993.1">
    <property type="nucleotide sequence ID" value="NZ_WNKX01000003.1"/>
</dbReference>
<dbReference type="Pfam" id="PF00672">
    <property type="entry name" value="HAMP"/>
    <property type="match status" value="2"/>
</dbReference>
<dbReference type="GO" id="GO:0007165">
    <property type="term" value="P:signal transduction"/>
    <property type="evidence" value="ECO:0007669"/>
    <property type="project" value="UniProtKB-KW"/>
</dbReference>
<feature type="transmembrane region" description="Helical" evidence="4">
    <location>
        <begin position="189"/>
        <end position="212"/>
    </location>
</feature>
<dbReference type="GO" id="GO:0016020">
    <property type="term" value="C:membrane"/>
    <property type="evidence" value="ECO:0007669"/>
    <property type="project" value="InterPro"/>
</dbReference>
<feature type="domain" description="HAMP" evidence="6">
    <location>
        <begin position="214"/>
        <end position="266"/>
    </location>
</feature>
<comment type="similarity">
    <text evidence="2">Belongs to the methyl-accepting chemotaxis (MCP) protein family.</text>
</comment>
<keyword evidence="4" id="KW-0472">Membrane</keyword>
<comment type="caution">
    <text evidence="7">The sequence shown here is derived from an EMBL/GenBank/DDBJ whole genome shotgun (WGS) entry which is preliminary data.</text>
</comment>
<feature type="domain" description="HAMP" evidence="6">
    <location>
        <begin position="273"/>
        <end position="325"/>
    </location>
</feature>